<dbReference type="RefSeq" id="WP_284388824.1">
    <property type="nucleotide sequence ID" value="NZ_BSNG01000001.1"/>
</dbReference>
<proteinExistence type="predicted"/>
<reference evidence="2" key="1">
    <citation type="journal article" date="2014" name="Int. J. Syst. Evol. Microbiol.">
        <title>Complete genome of a new Firmicutes species belonging to the dominant human colonic microbiota ('Ruminococcus bicirculans') reveals two chromosomes and a selective capacity to utilize plant glucans.</title>
        <authorList>
            <consortium name="NISC Comparative Sequencing Program"/>
            <person name="Wegmann U."/>
            <person name="Louis P."/>
            <person name="Goesmann A."/>
            <person name="Henrissat B."/>
            <person name="Duncan S.H."/>
            <person name="Flint H.J."/>
        </authorList>
    </citation>
    <scope>NUCLEOTIDE SEQUENCE</scope>
    <source>
        <strain evidence="2">NBRC 103855</strain>
    </source>
</reference>
<evidence type="ECO:0000256" key="1">
    <source>
        <dbReference type="SAM" id="MobiDB-lite"/>
    </source>
</evidence>
<sequence length="745" mass="83075">MFDLNADDGSVSRKEYKSPIPGGGQGDGAKAVPVAELDKPRMVRLHHHLMGTYTKELDKQYENRMQRALDDDFYDNHQWTEEDIATLEERGQKAIVYNVISASVDWVTGTEKRARADYKILPRRKEDSQPAQRKSELMKYLSDVNRTPFDISRAFEDSVKSGLGWIEDAINDEGDGEPLTAQYENWRNMLHDSSATKLDLTDGRYIFRSKWVDLDIACAMFKKRRGMLEQAAATTEDLLGTDEYGDEAMDSQETMLEYNSARAADRLSGYSRQRVRLIEGWIRLPLETQRIKGGVFHGELYDKFSPGHVEALNSGEAELVTKMTMRMHVAIFTTAGMLWFSESPYRHNQFPFTPIWGKRRAADGLPYGMIRGLRDIQEDINKRASKALAILSNNKVIMEEGAVEDVDALMEEVSRPDALIVTKPGKRLDLESDRDLSQYQLELMSRNIAMIQQASGVTDELLGRKTNATSGVAIQRRQDQGSMATAIYFDNLRLGSQVRGEKLLSNIEQFVSEKKAFRITNMRGNPQYVRVNDGLPENDIVRSKADYVITDADWRASLRQAAVDELLELMTRLPPQVSLLLLDLVVENMDISNRDELVKRIRSVTGQRDPDAEEPTEEELAQQQAKAELDQFQRAQLVAELRKTIATAAKSEAEAERIVAQLAVTKVDAQGRALATAGETLALPPAAAHIADHILAEAGFASASDQLAAAQATEQQAAAQPQQPMPTPQPPAPGPAPGLGAAPMP</sequence>
<gene>
    <name evidence="2" type="ORF">GCM10007913_11690</name>
</gene>
<keyword evidence="3" id="KW-1185">Reference proteome</keyword>
<evidence type="ECO:0000313" key="2">
    <source>
        <dbReference type="EMBL" id="GLQ09237.1"/>
    </source>
</evidence>
<organism evidence="2 3">
    <name type="scientific">Devosia yakushimensis</name>
    <dbReference type="NCBI Taxonomy" id="470028"/>
    <lineage>
        <taxon>Bacteria</taxon>
        <taxon>Pseudomonadati</taxon>
        <taxon>Pseudomonadota</taxon>
        <taxon>Alphaproteobacteria</taxon>
        <taxon>Hyphomicrobiales</taxon>
        <taxon>Devosiaceae</taxon>
        <taxon>Devosia</taxon>
    </lineage>
</organism>
<evidence type="ECO:0000313" key="3">
    <source>
        <dbReference type="Proteomes" id="UP001161406"/>
    </source>
</evidence>
<dbReference type="Proteomes" id="UP001161406">
    <property type="component" value="Unassembled WGS sequence"/>
</dbReference>
<feature type="compositionally biased region" description="Low complexity" evidence="1">
    <location>
        <begin position="705"/>
        <end position="722"/>
    </location>
</feature>
<name>A0ABQ5UD11_9HYPH</name>
<accession>A0ABQ5UD11</accession>
<feature type="region of interest" description="Disordered" evidence="1">
    <location>
        <begin position="705"/>
        <end position="745"/>
    </location>
</feature>
<comment type="caution">
    <text evidence="2">The sequence shown here is derived from an EMBL/GenBank/DDBJ whole genome shotgun (WGS) entry which is preliminary data.</text>
</comment>
<reference evidence="2" key="2">
    <citation type="submission" date="2023-01" db="EMBL/GenBank/DDBJ databases">
        <title>Draft genome sequence of Devosia yakushimensis strain NBRC 103855.</title>
        <authorList>
            <person name="Sun Q."/>
            <person name="Mori K."/>
        </authorList>
    </citation>
    <scope>NUCLEOTIDE SEQUENCE</scope>
    <source>
        <strain evidence="2">NBRC 103855</strain>
    </source>
</reference>
<feature type="region of interest" description="Disordered" evidence="1">
    <location>
        <begin position="1"/>
        <end position="31"/>
    </location>
</feature>
<feature type="compositionally biased region" description="Pro residues" evidence="1">
    <location>
        <begin position="723"/>
        <end position="736"/>
    </location>
</feature>
<dbReference type="InterPro" id="IPR032427">
    <property type="entry name" value="P22_portal"/>
</dbReference>
<protein>
    <submittedName>
        <fullName evidence="2">Portal protein</fullName>
    </submittedName>
</protein>
<dbReference type="Pfam" id="PF16510">
    <property type="entry name" value="P22_portal"/>
    <property type="match status" value="1"/>
</dbReference>
<dbReference type="EMBL" id="BSNG01000001">
    <property type="protein sequence ID" value="GLQ09237.1"/>
    <property type="molecule type" value="Genomic_DNA"/>
</dbReference>